<evidence type="ECO:0000313" key="2">
    <source>
        <dbReference type="Proteomes" id="UP000324222"/>
    </source>
</evidence>
<dbReference type="EMBL" id="VSRR010005498">
    <property type="protein sequence ID" value="MPC42606.1"/>
    <property type="molecule type" value="Genomic_DNA"/>
</dbReference>
<organism evidence="1 2">
    <name type="scientific">Portunus trituberculatus</name>
    <name type="common">Swimming crab</name>
    <name type="synonym">Neptunus trituberculatus</name>
    <dbReference type="NCBI Taxonomy" id="210409"/>
    <lineage>
        <taxon>Eukaryota</taxon>
        <taxon>Metazoa</taxon>
        <taxon>Ecdysozoa</taxon>
        <taxon>Arthropoda</taxon>
        <taxon>Crustacea</taxon>
        <taxon>Multicrustacea</taxon>
        <taxon>Malacostraca</taxon>
        <taxon>Eumalacostraca</taxon>
        <taxon>Eucarida</taxon>
        <taxon>Decapoda</taxon>
        <taxon>Pleocyemata</taxon>
        <taxon>Brachyura</taxon>
        <taxon>Eubrachyura</taxon>
        <taxon>Portunoidea</taxon>
        <taxon>Portunidae</taxon>
        <taxon>Portuninae</taxon>
        <taxon>Portunus</taxon>
    </lineage>
</organism>
<protein>
    <submittedName>
        <fullName evidence="1">Uncharacterized protein</fullName>
    </submittedName>
</protein>
<name>A0A5B7FBD4_PORTR</name>
<dbReference type="Proteomes" id="UP000324222">
    <property type="component" value="Unassembled WGS sequence"/>
</dbReference>
<evidence type="ECO:0000313" key="1">
    <source>
        <dbReference type="EMBL" id="MPC42606.1"/>
    </source>
</evidence>
<keyword evidence="2" id="KW-1185">Reference proteome</keyword>
<proteinExistence type="predicted"/>
<reference evidence="1 2" key="1">
    <citation type="submission" date="2019-05" db="EMBL/GenBank/DDBJ databases">
        <title>Another draft genome of Portunus trituberculatus and its Hox gene families provides insights of decapod evolution.</title>
        <authorList>
            <person name="Jeong J.-H."/>
            <person name="Song I."/>
            <person name="Kim S."/>
            <person name="Choi T."/>
            <person name="Kim D."/>
            <person name="Ryu S."/>
            <person name="Kim W."/>
        </authorList>
    </citation>
    <scope>NUCLEOTIDE SEQUENCE [LARGE SCALE GENOMIC DNA]</scope>
    <source>
        <tissue evidence="1">Muscle</tissue>
    </source>
</reference>
<dbReference type="AlphaFoldDB" id="A0A5B7FBD4"/>
<sequence length="88" mass="10165">MTPSVRVHKKGKESEYNHNCIRSLAQGRPLPEHLPPNNLLARRSSAVRDLSYNAPEITVHFKSMFYSFRRYTATLNLRECLENSSEMA</sequence>
<comment type="caution">
    <text evidence="1">The sequence shown here is derived from an EMBL/GenBank/DDBJ whole genome shotgun (WGS) entry which is preliminary data.</text>
</comment>
<gene>
    <name evidence="1" type="ORF">E2C01_036229</name>
</gene>
<accession>A0A5B7FBD4</accession>